<dbReference type="Pfam" id="PF16012">
    <property type="entry name" value="DUF4780"/>
    <property type="match status" value="1"/>
</dbReference>
<evidence type="ECO:0000313" key="2">
    <source>
        <dbReference type="Proteomes" id="UP000079169"/>
    </source>
</evidence>
<protein>
    <submittedName>
        <fullName evidence="3">Uncharacterized protein LOC113473638</fullName>
    </submittedName>
</protein>
<dbReference type="STRING" id="121845.A0A3Q0JQ29"/>
<dbReference type="AlphaFoldDB" id="A0A3Q0JQ29"/>
<organism evidence="2 3">
    <name type="scientific">Diaphorina citri</name>
    <name type="common">Asian citrus psyllid</name>
    <dbReference type="NCBI Taxonomy" id="121845"/>
    <lineage>
        <taxon>Eukaryota</taxon>
        <taxon>Metazoa</taxon>
        <taxon>Ecdysozoa</taxon>
        <taxon>Arthropoda</taxon>
        <taxon>Hexapoda</taxon>
        <taxon>Insecta</taxon>
        <taxon>Pterygota</taxon>
        <taxon>Neoptera</taxon>
        <taxon>Paraneoptera</taxon>
        <taxon>Hemiptera</taxon>
        <taxon>Sternorrhyncha</taxon>
        <taxon>Psylloidea</taxon>
        <taxon>Psyllidae</taxon>
        <taxon>Diaphorininae</taxon>
        <taxon>Diaphorina</taxon>
    </lineage>
</organism>
<accession>A0A3Q0JQ29</accession>
<feature type="domain" description="DUF4780" evidence="1">
    <location>
        <begin position="11"/>
        <end position="139"/>
    </location>
</feature>
<dbReference type="Proteomes" id="UP000079169">
    <property type="component" value="Unplaced"/>
</dbReference>
<dbReference type="PaxDb" id="121845-A0A3Q0JQ29"/>
<name>A0A3Q0JQ29_DIACI</name>
<dbReference type="GeneID" id="113473638"/>
<gene>
    <name evidence="3" type="primary">LOC113473638</name>
</gene>
<dbReference type="KEGG" id="dci:113473638"/>
<sequence>MIRPLDDGVGPQMKNWRYEGGAVLLTCVTSSTKTWLEDSVRTIGTLNESKLVVGEASKILKTVKVITRFPSYCNAKEVGAVLKMLDVQNPGIRTADWRILNTKVEPKGKTVVLQLPEEEVELLRQKGFALFCSMEQIHFSILGK</sequence>
<dbReference type="RefSeq" id="XP_026688950.1">
    <property type="nucleotide sequence ID" value="XM_026833149.1"/>
</dbReference>
<evidence type="ECO:0000259" key="1">
    <source>
        <dbReference type="Pfam" id="PF16012"/>
    </source>
</evidence>
<keyword evidence="2" id="KW-1185">Reference proteome</keyword>
<evidence type="ECO:0000313" key="3">
    <source>
        <dbReference type="RefSeq" id="XP_026688950.1"/>
    </source>
</evidence>
<proteinExistence type="predicted"/>
<reference evidence="3" key="1">
    <citation type="submission" date="2025-08" db="UniProtKB">
        <authorList>
            <consortium name="RefSeq"/>
        </authorList>
    </citation>
    <scope>IDENTIFICATION</scope>
</reference>
<dbReference type="InterPro" id="IPR031961">
    <property type="entry name" value="DUF4780"/>
</dbReference>